<keyword evidence="7 8" id="KW-0472">Membrane</keyword>
<evidence type="ECO:0000256" key="2">
    <source>
        <dbReference type="ARBA" id="ARBA00022448"/>
    </source>
</evidence>
<evidence type="ECO:0000256" key="5">
    <source>
        <dbReference type="ARBA" id="ARBA00022692"/>
    </source>
</evidence>
<dbReference type="AlphaFoldDB" id="A0A7H0XIS0"/>
<dbReference type="GO" id="GO:0005886">
    <property type="term" value="C:plasma membrane"/>
    <property type="evidence" value="ECO:0007669"/>
    <property type="project" value="UniProtKB-SubCell"/>
</dbReference>
<feature type="transmembrane region" description="Helical" evidence="8">
    <location>
        <begin position="12"/>
        <end position="36"/>
    </location>
</feature>
<feature type="transmembrane region" description="Helical" evidence="8">
    <location>
        <begin position="67"/>
        <end position="96"/>
    </location>
</feature>
<keyword evidence="3" id="KW-1003">Cell membrane</keyword>
<dbReference type="PANTHER" id="PTHR43357">
    <property type="entry name" value="INNER MEMBRANE ABC TRANSPORTER PERMEASE PROTEIN YDCV"/>
    <property type="match status" value="1"/>
</dbReference>
<keyword evidence="5 8" id="KW-0812">Transmembrane</keyword>
<protein>
    <submittedName>
        <fullName evidence="9">ABC transporter permease protein 2</fullName>
    </submittedName>
</protein>
<proteinExistence type="predicted"/>
<organism evidence="9">
    <name type="scientific">Campylobacter coli</name>
    <dbReference type="NCBI Taxonomy" id="195"/>
    <lineage>
        <taxon>Bacteria</taxon>
        <taxon>Pseudomonadati</taxon>
        <taxon>Campylobacterota</taxon>
        <taxon>Epsilonproteobacteria</taxon>
        <taxon>Campylobacterales</taxon>
        <taxon>Campylobacteraceae</taxon>
        <taxon>Campylobacter</taxon>
    </lineage>
</organism>
<keyword evidence="4" id="KW-0997">Cell inner membrane</keyword>
<dbReference type="EMBL" id="MT107519">
    <property type="protein sequence ID" value="QNR54964.1"/>
    <property type="molecule type" value="Genomic_DNA"/>
</dbReference>
<dbReference type="InterPro" id="IPR035906">
    <property type="entry name" value="MetI-like_sf"/>
</dbReference>
<keyword evidence="6 8" id="KW-1133">Transmembrane helix</keyword>
<evidence type="ECO:0000256" key="7">
    <source>
        <dbReference type="ARBA" id="ARBA00023136"/>
    </source>
</evidence>
<dbReference type="PANTHER" id="PTHR43357:SF4">
    <property type="entry name" value="INNER MEMBRANE ABC TRANSPORTER PERMEASE PROTEIN YDCV"/>
    <property type="match status" value="1"/>
</dbReference>
<sequence>MNENLSLKAKIYHYAVLFLVFLFLALPLMATFLYSISTSWGISVLPDDLTLKWYQELFHDERFLLALWHSLLVCVGSILLSMILVFPLVFVLNYYFLKLKAMSQQTVDF</sequence>
<accession>A0A7H0XIS0</accession>
<reference evidence="9" key="1">
    <citation type="journal article" date="2020" name="Vet. Microbiol.">
        <title>Genetic environments and related transposable elements of novel cfr(C) variants in Campylobacter coli isolates of swine origin.</title>
        <authorList>
            <person name="Tang Y."/>
            <person name="Lai Y."/>
            <person name="Yang X."/>
            <person name="Cao X."/>
            <person name="Hu Y."/>
            <person name="Wang X."/>
            <person name="Wang H."/>
        </authorList>
    </citation>
    <scope>NUCLEOTIDE SEQUENCE</scope>
    <source>
        <strain evidence="9">JZ_2_24</strain>
    </source>
</reference>
<evidence type="ECO:0000256" key="6">
    <source>
        <dbReference type="ARBA" id="ARBA00022989"/>
    </source>
</evidence>
<comment type="subcellular location">
    <subcellularLocation>
        <location evidence="1">Cell inner membrane</location>
        <topology evidence="1">Multi-pass membrane protein</topology>
    </subcellularLocation>
</comment>
<evidence type="ECO:0000256" key="4">
    <source>
        <dbReference type="ARBA" id="ARBA00022519"/>
    </source>
</evidence>
<evidence type="ECO:0000313" key="9">
    <source>
        <dbReference type="EMBL" id="QNR54964.1"/>
    </source>
</evidence>
<dbReference type="SUPFAM" id="SSF161098">
    <property type="entry name" value="MetI-like"/>
    <property type="match status" value="1"/>
</dbReference>
<evidence type="ECO:0000256" key="3">
    <source>
        <dbReference type="ARBA" id="ARBA00022475"/>
    </source>
</evidence>
<keyword evidence="2" id="KW-0813">Transport</keyword>
<name>A0A7H0XIS0_CAMCO</name>
<dbReference type="Gene3D" id="1.10.3720.10">
    <property type="entry name" value="MetI-like"/>
    <property type="match status" value="1"/>
</dbReference>
<evidence type="ECO:0000256" key="8">
    <source>
        <dbReference type="SAM" id="Phobius"/>
    </source>
</evidence>
<evidence type="ECO:0000256" key="1">
    <source>
        <dbReference type="ARBA" id="ARBA00004429"/>
    </source>
</evidence>